<sequence>MLAVCTQRRHFDPTVLLCTAKPRLNSNSRGEQQNMEKEENVEEPVSEESVDNEELDFSKDNPNTSPEPTLTPENLTGKQKIIYYADRIFLCFLVLLFVVLLLEAIYKIWYITNWTAISKYLRDLARWLTAQEEQEELLEL</sequence>
<dbReference type="AlphaFoldDB" id="A0A401QKE5"/>
<proteinExistence type="predicted"/>
<feature type="compositionally biased region" description="Polar residues" evidence="1">
    <location>
        <begin position="60"/>
        <end position="72"/>
    </location>
</feature>
<accession>A0A401QKE5</accession>
<keyword evidence="2" id="KW-0812">Transmembrane</keyword>
<dbReference type="OMA" id="YKIWYIT"/>
<feature type="region of interest" description="Disordered" evidence="1">
    <location>
        <begin position="26"/>
        <end position="72"/>
    </location>
</feature>
<comment type="caution">
    <text evidence="3">The sequence shown here is derived from an EMBL/GenBank/DDBJ whole genome shotgun (WGS) entry which is preliminary data.</text>
</comment>
<evidence type="ECO:0000313" key="4">
    <source>
        <dbReference type="Proteomes" id="UP000288216"/>
    </source>
</evidence>
<feature type="transmembrane region" description="Helical" evidence="2">
    <location>
        <begin position="88"/>
        <end position="109"/>
    </location>
</feature>
<dbReference type="Proteomes" id="UP000288216">
    <property type="component" value="Unassembled WGS sequence"/>
</dbReference>
<protein>
    <submittedName>
        <fullName evidence="3">Uncharacterized protein</fullName>
    </submittedName>
</protein>
<reference evidence="3 4" key="1">
    <citation type="journal article" date="2018" name="Nat. Ecol. Evol.">
        <title>Shark genomes provide insights into elasmobranch evolution and the origin of vertebrates.</title>
        <authorList>
            <person name="Hara Y"/>
            <person name="Yamaguchi K"/>
            <person name="Onimaru K"/>
            <person name="Kadota M"/>
            <person name="Koyanagi M"/>
            <person name="Keeley SD"/>
            <person name="Tatsumi K"/>
            <person name="Tanaka K"/>
            <person name="Motone F"/>
            <person name="Kageyama Y"/>
            <person name="Nozu R"/>
            <person name="Adachi N"/>
            <person name="Nishimura O"/>
            <person name="Nakagawa R"/>
            <person name="Tanegashima C"/>
            <person name="Kiyatake I"/>
            <person name="Matsumoto R"/>
            <person name="Murakumo K"/>
            <person name="Nishida K"/>
            <person name="Terakita A"/>
            <person name="Kuratani S"/>
            <person name="Sato K"/>
            <person name="Hyodo S Kuraku.S."/>
        </authorList>
    </citation>
    <scope>NUCLEOTIDE SEQUENCE [LARGE SCALE GENOMIC DNA]</scope>
</reference>
<evidence type="ECO:0000256" key="2">
    <source>
        <dbReference type="SAM" id="Phobius"/>
    </source>
</evidence>
<organism evidence="3 4">
    <name type="scientific">Scyliorhinus torazame</name>
    <name type="common">Cloudy catshark</name>
    <name type="synonym">Catulus torazame</name>
    <dbReference type="NCBI Taxonomy" id="75743"/>
    <lineage>
        <taxon>Eukaryota</taxon>
        <taxon>Metazoa</taxon>
        <taxon>Chordata</taxon>
        <taxon>Craniata</taxon>
        <taxon>Vertebrata</taxon>
        <taxon>Chondrichthyes</taxon>
        <taxon>Elasmobranchii</taxon>
        <taxon>Galeomorphii</taxon>
        <taxon>Galeoidea</taxon>
        <taxon>Carcharhiniformes</taxon>
        <taxon>Scyliorhinidae</taxon>
        <taxon>Scyliorhinus</taxon>
    </lineage>
</organism>
<keyword evidence="4" id="KW-1185">Reference proteome</keyword>
<keyword evidence="2" id="KW-1133">Transmembrane helix</keyword>
<dbReference type="EMBL" id="BFAA01216384">
    <property type="protein sequence ID" value="GCB85846.1"/>
    <property type="molecule type" value="Genomic_DNA"/>
</dbReference>
<evidence type="ECO:0000256" key="1">
    <source>
        <dbReference type="SAM" id="MobiDB-lite"/>
    </source>
</evidence>
<feature type="compositionally biased region" description="Acidic residues" evidence="1">
    <location>
        <begin position="39"/>
        <end position="55"/>
    </location>
</feature>
<gene>
    <name evidence="3" type="ORF">scyTo_0026573</name>
</gene>
<keyword evidence="2" id="KW-0472">Membrane</keyword>
<evidence type="ECO:0000313" key="3">
    <source>
        <dbReference type="EMBL" id="GCB85846.1"/>
    </source>
</evidence>
<name>A0A401QKE5_SCYTO</name>